<feature type="binding site" evidence="11">
    <location>
        <position position="189"/>
    </location>
    <ligand>
        <name>substrate</name>
    </ligand>
</feature>
<dbReference type="GO" id="GO:0009653">
    <property type="term" value="P:anatomical structure morphogenesis"/>
    <property type="evidence" value="ECO:0007669"/>
    <property type="project" value="UniProtKB-ARBA"/>
</dbReference>
<dbReference type="GO" id="GO:0005783">
    <property type="term" value="C:endoplasmic reticulum"/>
    <property type="evidence" value="ECO:0007669"/>
    <property type="project" value="UniProtKB-SubCell"/>
</dbReference>
<dbReference type="InterPro" id="IPR016130">
    <property type="entry name" value="Tyr_Pase_AS"/>
</dbReference>
<evidence type="ECO:0000313" key="16">
    <source>
        <dbReference type="EMBL" id="CAH1955065.1"/>
    </source>
</evidence>
<proteinExistence type="inferred from homology"/>
<dbReference type="PRINTS" id="PR00700">
    <property type="entry name" value="PRTYPHPHTASE"/>
</dbReference>
<dbReference type="GO" id="GO:0048666">
    <property type="term" value="P:neuron development"/>
    <property type="evidence" value="ECO:0007669"/>
    <property type="project" value="UniProtKB-ARBA"/>
</dbReference>
<dbReference type="InterPro" id="IPR029021">
    <property type="entry name" value="Prot-tyrosine_phosphatase-like"/>
</dbReference>
<feature type="domain" description="Tyrosine-protein phosphatase" evidence="14">
    <location>
        <begin position="7"/>
        <end position="284"/>
    </location>
</feature>
<dbReference type="Gene3D" id="3.90.190.10">
    <property type="entry name" value="Protein tyrosine phosphatase superfamily"/>
    <property type="match status" value="1"/>
</dbReference>
<accession>A0A9P0NUX9</accession>
<reference evidence="16" key="1">
    <citation type="submission" date="2022-03" db="EMBL/GenBank/DDBJ databases">
        <authorList>
            <person name="Sayadi A."/>
        </authorList>
    </citation>
    <scope>NUCLEOTIDE SEQUENCE</scope>
</reference>
<protein>
    <recommendedName>
        <fullName evidence="4">protein-tyrosine-phosphatase</fullName>
        <ecNumber evidence="4">3.1.3.48</ecNumber>
    </recommendedName>
</protein>
<evidence type="ECO:0000256" key="1">
    <source>
        <dbReference type="ARBA" id="ARBA00004240"/>
    </source>
</evidence>
<dbReference type="SMART" id="SM00404">
    <property type="entry name" value="PTPc_motif"/>
    <property type="match status" value="1"/>
</dbReference>
<feature type="region of interest" description="Disordered" evidence="12">
    <location>
        <begin position="322"/>
        <end position="352"/>
    </location>
</feature>
<evidence type="ECO:0000256" key="12">
    <source>
        <dbReference type="SAM" id="MobiDB-lite"/>
    </source>
</evidence>
<dbReference type="InterPro" id="IPR000242">
    <property type="entry name" value="PTP_cat"/>
</dbReference>
<feature type="region of interest" description="Disordered" evidence="12">
    <location>
        <begin position="382"/>
        <end position="467"/>
    </location>
</feature>
<dbReference type="OrthoDB" id="9450131at2759"/>
<keyword evidence="7" id="KW-0256">Endoplasmic reticulum</keyword>
<evidence type="ECO:0000313" key="17">
    <source>
        <dbReference type="Proteomes" id="UP001152888"/>
    </source>
</evidence>
<dbReference type="CDD" id="cd14545">
    <property type="entry name" value="PTPc-N1_2"/>
    <property type="match status" value="1"/>
</dbReference>
<feature type="domain" description="Tyrosine specific protein phosphatases" evidence="15">
    <location>
        <begin position="200"/>
        <end position="275"/>
    </location>
</feature>
<evidence type="ECO:0000256" key="10">
    <source>
        <dbReference type="PIRSR" id="PIRSR000926-1"/>
    </source>
</evidence>
<comment type="subcellular location">
    <subcellularLocation>
        <location evidence="2">Endomembrane system</location>
    </subcellularLocation>
    <subcellularLocation>
        <location evidence="1">Endoplasmic reticulum</location>
    </subcellularLocation>
</comment>
<dbReference type="Pfam" id="PF00102">
    <property type="entry name" value="Y_phosphatase"/>
    <property type="match status" value="1"/>
</dbReference>
<feature type="binding site" evidence="11">
    <location>
        <position position="269"/>
    </location>
    <ligand>
        <name>substrate</name>
    </ligand>
</feature>
<sequence>MSTGNNIETEYLELNSKNEWSALYQRIRSQSQKDGSSCVEAVKPQNKILNRYRDVSPYDHSRVILQRGSTDYINANLIKVERANRQYILTQGPLSNTYSHFWLMVWEQQTKAIVMLNKLIEKKQDKCYQYWPSKMGAEHVMNLHDVGLTVEYTHLEDHSYYLTRTLRLTDAESGDHRDILQFHYVTWPDFGVPTSPAAFLSFLTKVRDAGALEEDVGPAIVHCSAGIGRSGTFCLVDSCLVLIEKFGLNSIDVKEILLEMRKYRMGLIQTPEQLRFSYQAIIEGAKQLTNQNQSLDHIAETNNHINGDGDSLKTNKIGVTTGNSVEVDDTSSSEEEDDGPPPLPPPRLDSLLHRRNGELQPDRPLPLIPNSVSDQCLNYEEHDNDEEVPYIPTGPLPTVPGDEEHSESDDQENDPRSESPASGQSDQSNSTQKSSSYEVRQRKRAQRKEHMEAQVRDMKRRQQSNEQWTQLKRSLYIPLMIGGTLLLGGGLVAYVYYKN</sequence>
<evidence type="ECO:0000256" key="11">
    <source>
        <dbReference type="PIRSR" id="PIRSR000926-2"/>
    </source>
</evidence>
<comment type="similarity">
    <text evidence="3">Belongs to the protein-tyrosine phosphatase family. Non-receptor class 1 subfamily.</text>
</comment>
<feature type="active site" description="Phosphocysteine intermediate" evidence="10">
    <location>
        <position position="223"/>
    </location>
</feature>
<dbReference type="PANTHER" id="PTHR46047">
    <property type="entry name" value="TYROSINE-PROTEIN PHOSPHATASE NON-RECEPTOR TYPE 61F"/>
    <property type="match status" value="1"/>
</dbReference>
<dbReference type="SUPFAM" id="SSF52799">
    <property type="entry name" value="(Phosphotyrosine protein) phosphatases II"/>
    <property type="match status" value="1"/>
</dbReference>
<dbReference type="EMBL" id="CAKOFQ010006658">
    <property type="protein sequence ID" value="CAH1955065.1"/>
    <property type="molecule type" value="Genomic_DNA"/>
</dbReference>
<dbReference type="SMART" id="SM00194">
    <property type="entry name" value="PTPc"/>
    <property type="match status" value="1"/>
</dbReference>
<keyword evidence="13" id="KW-0812">Transmembrane</keyword>
<dbReference type="PROSITE" id="PS50056">
    <property type="entry name" value="TYR_PHOSPHATASE_2"/>
    <property type="match status" value="1"/>
</dbReference>
<dbReference type="InterPro" id="IPR003595">
    <property type="entry name" value="Tyr_Pase_cat"/>
</dbReference>
<evidence type="ECO:0000256" key="8">
    <source>
        <dbReference type="ARBA" id="ARBA00022912"/>
    </source>
</evidence>
<feature type="binding site" evidence="11">
    <location>
        <begin position="223"/>
        <end position="229"/>
    </location>
    <ligand>
        <name>substrate</name>
    </ligand>
</feature>
<dbReference type="InterPro" id="IPR000387">
    <property type="entry name" value="Tyr_Pase_dom"/>
</dbReference>
<feature type="transmembrane region" description="Helical" evidence="13">
    <location>
        <begin position="475"/>
        <end position="497"/>
    </location>
</feature>
<dbReference type="GO" id="GO:0019901">
    <property type="term" value="F:protein kinase binding"/>
    <property type="evidence" value="ECO:0007669"/>
    <property type="project" value="TreeGrafter"/>
</dbReference>
<dbReference type="GO" id="GO:0046426">
    <property type="term" value="P:negative regulation of receptor signaling pathway via JAK-STAT"/>
    <property type="evidence" value="ECO:0007669"/>
    <property type="project" value="TreeGrafter"/>
</dbReference>
<evidence type="ECO:0000256" key="3">
    <source>
        <dbReference type="ARBA" id="ARBA00009701"/>
    </source>
</evidence>
<dbReference type="PANTHER" id="PTHR46047:SF3">
    <property type="entry name" value="TYROSINE-PROTEIN PHOSPHATASE NON-RECEPTOR TYPE 61F"/>
    <property type="match status" value="1"/>
</dbReference>
<name>A0A9P0NUX9_ACAOB</name>
<dbReference type="Proteomes" id="UP001152888">
    <property type="component" value="Unassembled WGS sequence"/>
</dbReference>
<dbReference type="EC" id="3.1.3.48" evidence="4"/>
<evidence type="ECO:0000259" key="14">
    <source>
        <dbReference type="PROSITE" id="PS50055"/>
    </source>
</evidence>
<evidence type="ECO:0000256" key="13">
    <source>
        <dbReference type="SAM" id="Phobius"/>
    </source>
</evidence>
<keyword evidence="8" id="KW-0904">Protein phosphatase</keyword>
<feature type="compositionally biased region" description="Acidic residues" evidence="12">
    <location>
        <begin position="326"/>
        <end position="339"/>
    </location>
</feature>
<dbReference type="PROSITE" id="PS50055">
    <property type="entry name" value="TYR_PHOSPHATASE_PTP"/>
    <property type="match status" value="1"/>
</dbReference>
<dbReference type="InterPro" id="IPR051985">
    <property type="entry name" value="NR_tyrosine_phosphatase"/>
</dbReference>
<evidence type="ECO:0000256" key="2">
    <source>
        <dbReference type="ARBA" id="ARBA00004308"/>
    </source>
</evidence>
<keyword evidence="5" id="KW-0597">Phosphoprotein</keyword>
<dbReference type="AlphaFoldDB" id="A0A9P0NUX9"/>
<feature type="compositionally biased region" description="Low complexity" evidence="12">
    <location>
        <begin position="424"/>
        <end position="436"/>
    </location>
</feature>
<evidence type="ECO:0000256" key="7">
    <source>
        <dbReference type="ARBA" id="ARBA00022824"/>
    </source>
</evidence>
<keyword evidence="9 13" id="KW-0472">Membrane</keyword>
<dbReference type="InterPro" id="IPR012265">
    <property type="entry name" value="Ptpn1/Ptpn2"/>
</dbReference>
<organism evidence="16 17">
    <name type="scientific">Acanthoscelides obtectus</name>
    <name type="common">Bean weevil</name>
    <name type="synonym">Bruchus obtectus</name>
    <dbReference type="NCBI Taxonomy" id="200917"/>
    <lineage>
        <taxon>Eukaryota</taxon>
        <taxon>Metazoa</taxon>
        <taxon>Ecdysozoa</taxon>
        <taxon>Arthropoda</taxon>
        <taxon>Hexapoda</taxon>
        <taxon>Insecta</taxon>
        <taxon>Pterygota</taxon>
        <taxon>Neoptera</taxon>
        <taxon>Endopterygota</taxon>
        <taxon>Coleoptera</taxon>
        <taxon>Polyphaga</taxon>
        <taxon>Cucujiformia</taxon>
        <taxon>Chrysomeloidea</taxon>
        <taxon>Chrysomelidae</taxon>
        <taxon>Bruchinae</taxon>
        <taxon>Bruchini</taxon>
        <taxon>Acanthoscelides</taxon>
    </lineage>
</organism>
<evidence type="ECO:0000259" key="15">
    <source>
        <dbReference type="PROSITE" id="PS50056"/>
    </source>
</evidence>
<gene>
    <name evidence="16" type="ORF">ACAOBT_LOCUS875</name>
</gene>
<keyword evidence="17" id="KW-1185">Reference proteome</keyword>
<evidence type="ECO:0000256" key="9">
    <source>
        <dbReference type="ARBA" id="ARBA00023136"/>
    </source>
</evidence>
<dbReference type="PIRSF" id="PIRSF000926">
    <property type="entry name" value="Tyr-Ptase_nr1"/>
    <property type="match status" value="1"/>
</dbReference>
<dbReference type="GO" id="GO:0070373">
    <property type="term" value="P:negative regulation of ERK1 and ERK2 cascade"/>
    <property type="evidence" value="ECO:0007669"/>
    <property type="project" value="TreeGrafter"/>
</dbReference>
<dbReference type="GO" id="GO:0004726">
    <property type="term" value="F:non-membrane spanning protein tyrosine phosphatase activity"/>
    <property type="evidence" value="ECO:0007669"/>
    <property type="project" value="TreeGrafter"/>
</dbReference>
<feature type="compositionally biased region" description="Basic and acidic residues" evidence="12">
    <location>
        <begin position="448"/>
        <end position="457"/>
    </location>
</feature>
<dbReference type="PROSITE" id="PS00383">
    <property type="entry name" value="TYR_PHOSPHATASE_1"/>
    <property type="match status" value="1"/>
</dbReference>
<evidence type="ECO:0000256" key="4">
    <source>
        <dbReference type="ARBA" id="ARBA00013064"/>
    </source>
</evidence>
<dbReference type="GO" id="GO:0005634">
    <property type="term" value="C:nucleus"/>
    <property type="evidence" value="ECO:0007669"/>
    <property type="project" value="TreeGrafter"/>
</dbReference>
<comment type="caution">
    <text evidence="16">The sequence shown here is derived from an EMBL/GenBank/DDBJ whole genome shotgun (WGS) entry which is preliminary data.</text>
</comment>
<evidence type="ECO:0000256" key="6">
    <source>
        <dbReference type="ARBA" id="ARBA00022801"/>
    </source>
</evidence>
<keyword evidence="13" id="KW-1133">Transmembrane helix</keyword>
<keyword evidence="6" id="KW-0378">Hydrolase</keyword>
<evidence type="ECO:0000256" key="5">
    <source>
        <dbReference type="ARBA" id="ARBA00022553"/>
    </source>
</evidence>